<dbReference type="EC" id="4.2.1.1" evidence="4"/>
<proteinExistence type="inferred from homology"/>
<dbReference type="AlphaFoldDB" id="A0AAN7PBQ6"/>
<comment type="function">
    <text evidence="4">Reversible hydration of carbon dioxide.</text>
</comment>
<dbReference type="Proteomes" id="UP001353858">
    <property type="component" value="Unassembled WGS sequence"/>
</dbReference>
<evidence type="ECO:0000256" key="1">
    <source>
        <dbReference type="ARBA" id="ARBA00010718"/>
    </source>
</evidence>
<comment type="similarity">
    <text evidence="1 4">Belongs to the alpha-carbonic anhydrase family.</text>
</comment>
<keyword evidence="3 4" id="KW-0862">Zinc</keyword>
<dbReference type="PANTHER" id="PTHR18952:SF233">
    <property type="entry name" value="CARBONIC ANHYDRASE 14"/>
    <property type="match status" value="1"/>
</dbReference>
<dbReference type="PROSITE" id="PS00162">
    <property type="entry name" value="ALPHA_CA_1"/>
    <property type="match status" value="1"/>
</dbReference>
<evidence type="ECO:0000313" key="6">
    <source>
        <dbReference type="EMBL" id="KAK4881967.1"/>
    </source>
</evidence>
<dbReference type="InterPro" id="IPR001148">
    <property type="entry name" value="CA_dom"/>
</dbReference>
<sequence>MLSSQNGVEKEKKKLYGGFESGLEWIQRLAARDGLLQSPINISLSFATPLQLELLQWNCFEIVPKKLKLTNTGRTLQISASWFDEKPTLCGGPLNDVFEFSQLHFHWGAVDMEGSEHTVDDVKYPLEMHVVFFKSEYLTHEAALKQKDGVTVLVYLFQLHAGTNIVINYVLSKLFFIGQAVSSARLSNIPLQFFLKKFEEDYFLYWGSVVTATKSHSILWLICREPIEITLDQMASFRLLLNSDSEPMLSNYRTLQPLGKRRLFHICPSTVQYASMLPVSRPDETMINDFQFITNS</sequence>
<protein>
    <recommendedName>
        <fullName evidence="4">Carbonic anhydrase</fullName>
        <ecNumber evidence="4">4.2.1.1</ecNumber>
    </recommendedName>
</protein>
<dbReference type="Pfam" id="PF00194">
    <property type="entry name" value="Carb_anhydrase"/>
    <property type="match status" value="1"/>
</dbReference>
<dbReference type="PANTHER" id="PTHR18952">
    <property type="entry name" value="CARBONIC ANHYDRASE"/>
    <property type="match status" value="1"/>
</dbReference>
<evidence type="ECO:0000259" key="5">
    <source>
        <dbReference type="PROSITE" id="PS51144"/>
    </source>
</evidence>
<evidence type="ECO:0000313" key="7">
    <source>
        <dbReference type="Proteomes" id="UP001353858"/>
    </source>
</evidence>
<name>A0AAN7PBQ6_9COLE</name>
<dbReference type="GO" id="GO:0008270">
    <property type="term" value="F:zinc ion binding"/>
    <property type="evidence" value="ECO:0007669"/>
    <property type="project" value="UniProtKB-UniRule"/>
</dbReference>
<dbReference type="CDD" id="cd00326">
    <property type="entry name" value="alpha_CA"/>
    <property type="match status" value="1"/>
</dbReference>
<evidence type="ECO:0000256" key="3">
    <source>
        <dbReference type="ARBA" id="ARBA00022833"/>
    </source>
</evidence>
<dbReference type="GO" id="GO:0004089">
    <property type="term" value="F:carbonate dehydratase activity"/>
    <property type="evidence" value="ECO:0007669"/>
    <property type="project" value="UniProtKB-UniRule"/>
</dbReference>
<dbReference type="EMBL" id="JARPUR010000002">
    <property type="protein sequence ID" value="KAK4881967.1"/>
    <property type="molecule type" value="Genomic_DNA"/>
</dbReference>
<dbReference type="InterPro" id="IPR018338">
    <property type="entry name" value="Carbonic_anhydrase_a-class_CS"/>
</dbReference>
<feature type="domain" description="Alpha-carbonic anhydrase" evidence="5">
    <location>
        <begin position="12"/>
        <end position="267"/>
    </location>
</feature>
<comment type="cofactor">
    <cofactor evidence="4">
        <name>Zn(2+)</name>
        <dbReference type="ChEBI" id="CHEBI:29105"/>
    </cofactor>
</comment>
<reference evidence="7" key="1">
    <citation type="submission" date="2023-01" db="EMBL/GenBank/DDBJ databases">
        <title>Key to firefly adult light organ development and bioluminescence: homeobox transcription factors regulate luciferase expression and transportation to peroxisome.</title>
        <authorList>
            <person name="Fu X."/>
        </authorList>
    </citation>
    <scope>NUCLEOTIDE SEQUENCE [LARGE SCALE GENOMIC DNA]</scope>
</reference>
<accession>A0AAN7PBQ6</accession>
<dbReference type="InterPro" id="IPR036398">
    <property type="entry name" value="CA_dom_sf"/>
</dbReference>
<evidence type="ECO:0000256" key="2">
    <source>
        <dbReference type="ARBA" id="ARBA00022723"/>
    </source>
</evidence>
<evidence type="ECO:0000256" key="4">
    <source>
        <dbReference type="RuleBase" id="RU367011"/>
    </source>
</evidence>
<gene>
    <name evidence="6" type="ORF">RN001_005286</name>
</gene>
<dbReference type="Gene3D" id="3.10.200.10">
    <property type="entry name" value="Alpha carbonic anhydrase"/>
    <property type="match status" value="1"/>
</dbReference>
<dbReference type="SUPFAM" id="SSF51069">
    <property type="entry name" value="Carbonic anhydrase"/>
    <property type="match status" value="1"/>
</dbReference>
<keyword evidence="7" id="KW-1185">Reference proteome</keyword>
<dbReference type="InterPro" id="IPR023561">
    <property type="entry name" value="Carbonic_anhydrase_a-class"/>
</dbReference>
<keyword evidence="4" id="KW-0456">Lyase</keyword>
<organism evidence="6 7">
    <name type="scientific">Aquatica leii</name>
    <dbReference type="NCBI Taxonomy" id="1421715"/>
    <lineage>
        <taxon>Eukaryota</taxon>
        <taxon>Metazoa</taxon>
        <taxon>Ecdysozoa</taxon>
        <taxon>Arthropoda</taxon>
        <taxon>Hexapoda</taxon>
        <taxon>Insecta</taxon>
        <taxon>Pterygota</taxon>
        <taxon>Neoptera</taxon>
        <taxon>Endopterygota</taxon>
        <taxon>Coleoptera</taxon>
        <taxon>Polyphaga</taxon>
        <taxon>Elateriformia</taxon>
        <taxon>Elateroidea</taxon>
        <taxon>Lampyridae</taxon>
        <taxon>Luciolinae</taxon>
        <taxon>Aquatica</taxon>
    </lineage>
</organism>
<comment type="caution">
    <text evidence="6">The sequence shown here is derived from an EMBL/GenBank/DDBJ whole genome shotgun (WGS) entry which is preliminary data.</text>
</comment>
<comment type="catalytic activity">
    <reaction evidence="4">
        <text>hydrogencarbonate + H(+) = CO2 + H2O</text>
        <dbReference type="Rhea" id="RHEA:10748"/>
        <dbReference type="ChEBI" id="CHEBI:15377"/>
        <dbReference type="ChEBI" id="CHEBI:15378"/>
        <dbReference type="ChEBI" id="CHEBI:16526"/>
        <dbReference type="ChEBI" id="CHEBI:17544"/>
        <dbReference type="EC" id="4.2.1.1"/>
    </reaction>
</comment>
<dbReference type="GO" id="GO:0005737">
    <property type="term" value="C:cytoplasm"/>
    <property type="evidence" value="ECO:0007669"/>
    <property type="project" value="TreeGrafter"/>
</dbReference>
<dbReference type="PROSITE" id="PS51144">
    <property type="entry name" value="ALPHA_CA_2"/>
    <property type="match status" value="1"/>
</dbReference>
<keyword evidence="2 4" id="KW-0479">Metal-binding</keyword>
<dbReference type="SMART" id="SM01057">
    <property type="entry name" value="Carb_anhydrase"/>
    <property type="match status" value="1"/>
</dbReference>